<dbReference type="InterPro" id="IPR024535">
    <property type="entry name" value="RHGA/B-epi-like_pectate_lyase"/>
</dbReference>
<evidence type="ECO:0000313" key="2">
    <source>
        <dbReference type="EMBL" id="KAG5182198.1"/>
    </source>
</evidence>
<evidence type="ECO:0000259" key="1">
    <source>
        <dbReference type="Pfam" id="PF12708"/>
    </source>
</evidence>
<protein>
    <recommendedName>
        <fullName evidence="1">Rhamnogalacturonase A/B/Epimerase-like pectate lyase domain-containing protein</fullName>
    </recommendedName>
</protein>
<name>A0A836CEH2_9STRA</name>
<evidence type="ECO:0000313" key="3">
    <source>
        <dbReference type="Proteomes" id="UP000664859"/>
    </source>
</evidence>
<dbReference type="Proteomes" id="UP000664859">
    <property type="component" value="Unassembled WGS sequence"/>
</dbReference>
<gene>
    <name evidence="2" type="ORF">JKP88DRAFT_245650</name>
</gene>
<organism evidence="2 3">
    <name type="scientific">Tribonema minus</name>
    <dbReference type="NCBI Taxonomy" id="303371"/>
    <lineage>
        <taxon>Eukaryota</taxon>
        <taxon>Sar</taxon>
        <taxon>Stramenopiles</taxon>
        <taxon>Ochrophyta</taxon>
        <taxon>PX clade</taxon>
        <taxon>Xanthophyceae</taxon>
        <taxon>Tribonematales</taxon>
        <taxon>Tribonemataceae</taxon>
        <taxon>Tribonema</taxon>
    </lineage>
</organism>
<dbReference type="EMBL" id="JAFCMP010000257">
    <property type="protein sequence ID" value="KAG5182198.1"/>
    <property type="molecule type" value="Genomic_DNA"/>
</dbReference>
<dbReference type="AlphaFoldDB" id="A0A836CEH2"/>
<dbReference type="Gene3D" id="2.160.20.10">
    <property type="entry name" value="Single-stranded right-handed beta-helix, Pectin lyase-like"/>
    <property type="match status" value="1"/>
</dbReference>
<sequence length="544" mass="58583">MRSCPSIRKRRPPKHSVFAAAAALASFAWRGSVGAVKTLPAESLWGTNGELFNPSYRLLDWSYAGYNAGEAPIPTLVPTHNIKNFNANGDGSVDDSPAFMAAISAMAKKDVLWVPAGTMDSQVLISKRISILGEGSGKVTIVYTRAAMAPNPDPFGNNAVFSYQGAAFYSDATKITTVKPTGKRGSNTIAVTSTTGVAVGIWVALTMAAPAGVDPSRWASMNMGAAGCNDYCTGRYAFAHISRVASVDTAANTVVLERPLPWSLFNTFTPQELHRIRPAIANIGVEGLKILCVSGRYVKHLEEKGFNGIELINVFNSWVRDVVIDNSDIGINVLGSAFVTVTATQINGYGDDRRMVELQHIGSLTGTFIVDMSCECVLFICADDRRMVELDHGVPVWGHHALWVGHNSTSVLFEDFNINTTYVHDLSVDEYADSVVFSRGKGSNINMDHHMAQNYGTLWTEVNIGSQGLGGLDNNFGPYMNFVNIGKPSSAYPTGGLTSNWAVDPSERPVNLYQAQRAVRLANPTKVSKRLGGKGSGGKLLSVY</sequence>
<proteinExistence type="predicted"/>
<dbReference type="InterPro" id="IPR012334">
    <property type="entry name" value="Pectin_lyas_fold"/>
</dbReference>
<comment type="caution">
    <text evidence="2">The sequence shown here is derived from an EMBL/GenBank/DDBJ whole genome shotgun (WGS) entry which is preliminary data.</text>
</comment>
<dbReference type="InterPro" id="IPR011050">
    <property type="entry name" value="Pectin_lyase_fold/virulence"/>
</dbReference>
<keyword evidence="3" id="KW-1185">Reference proteome</keyword>
<dbReference type="OrthoDB" id="531327at2759"/>
<feature type="domain" description="Rhamnogalacturonase A/B/Epimerase-like pectate lyase" evidence="1">
    <location>
        <begin position="81"/>
        <end position="146"/>
    </location>
</feature>
<accession>A0A836CEH2</accession>
<dbReference type="Pfam" id="PF12708">
    <property type="entry name" value="Pect-lyase_RHGA_epim"/>
    <property type="match status" value="1"/>
</dbReference>
<dbReference type="SUPFAM" id="SSF51126">
    <property type="entry name" value="Pectin lyase-like"/>
    <property type="match status" value="1"/>
</dbReference>
<reference evidence="2" key="1">
    <citation type="submission" date="2021-02" db="EMBL/GenBank/DDBJ databases">
        <title>First Annotated Genome of the Yellow-green Alga Tribonema minus.</title>
        <authorList>
            <person name="Mahan K.M."/>
        </authorList>
    </citation>
    <scope>NUCLEOTIDE SEQUENCE</scope>
    <source>
        <strain evidence="2">UTEX B ZZ1240</strain>
    </source>
</reference>